<evidence type="ECO:0000313" key="2">
    <source>
        <dbReference type="Proteomes" id="UP000541154"/>
    </source>
</evidence>
<comment type="caution">
    <text evidence="1">The sequence shown here is derived from an EMBL/GenBank/DDBJ whole genome shotgun (WGS) entry which is preliminary data.</text>
</comment>
<dbReference type="EMBL" id="SPNV01000611">
    <property type="protein sequence ID" value="KAF5854884.1"/>
    <property type="molecule type" value="Genomic_DNA"/>
</dbReference>
<protein>
    <submittedName>
        <fullName evidence="1">Uncharacterized protein</fullName>
    </submittedName>
</protein>
<dbReference type="PANTHER" id="PTHR37540:SF5">
    <property type="entry name" value="TRANSCRIPTION FACTOR DOMAIN-CONTAINING PROTEIN"/>
    <property type="match status" value="1"/>
</dbReference>
<evidence type="ECO:0000313" key="1">
    <source>
        <dbReference type="EMBL" id="KAF5854884.1"/>
    </source>
</evidence>
<dbReference type="AlphaFoldDB" id="A0A8H5ZV17"/>
<keyword evidence="2" id="KW-1185">Reference proteome</keyword>
<proteinExistence type="predicted"/>
<reference evidence="1 2" key="1">
    <citation type="submission" date="2019-04" db="EMBL/GenBank/DDBJ databases">
        <title>Aspergillus burnettii sp. nov., novel species from soil in southeast Queensland.</title>
        <authorList>
            <person name="Gilchrist C.L.M."/>
            <person name="Pitt J.I."/>
            <person name="Lange L."/>
            <person name="Lacey H.J."/>
            <person name="Vuong D."/>
            <person name="Midgley D.J."/>
            <person name="Greenfield P."/>
            <person name="Bradbury M."/>
            <person name="Lacey E."/>
            <person name="Busk P.K."/>
            <person name="Pilgaard B."/>
            <person name="Chooi Y.H."/>
            <person name="Piggott A.M."/>
        </authorList>
    </citation>
    <scope>NUCLEOTIDE SEQUENCE [LARGE SCALE GENOMIC DNA]</scope>
    <source>
        <strain evidence="1 2">FRR 5400</strain>
    </source>
</reference>
<dbReference type="Proteomes" id="UP000541154">
    <property type="component" value="Unassembled WGS sequence"/>
</dbReference>
<accession>A0A8H5ZV17</accession>
<dbReference type="PANTHER" id="PTHR37540">
    <property type="entry name" value="TRANSCRIPTION FACTOR (ACR-2), PUTATIVE-RELATED-RELATED"/>
    <property type="match status" value="1"/>
</dbReference>
<name>A0A8H5ZV17_PETAA</name>
<organism evidence="1 2">
    <name type="scientific">Petromyces alliaceus</name>
    <name type="common">Aspergillus alliaceus</name>
    <dbReference type="NCBI Taxonomy" id="209559"/>
    <lineage>
        <taxon>Eukaryota</taxon>
        <taxon>Fungi</taxon>
        <taxon>Dikarya</taxon>
        <taxon>Ascomycota</taxon>
        <taxon>Pezizomycotina</taxon>
        <taxon>Eurotiomycetes</taxon>
        <taxon>Eurotiomycetidae</taxon>
        <taxon>Eurotiales</taxon>
        <taxon>Aspergillaceae</taxon>
        <taxon>Aspergillus</taxon>
        <taxon>Aspergillus subgen. Circumdati</taxon>
    </lineage>
</organism>
<gene>
    <name evidence="1" type="ORF">ETB97_010934</name>
</gene>
<sequence>MSRALADPCLFQTVLFSASAHRDSIQDIPHTPQTLYHHSQALKILHERLKESYQTSYEIGGAALALTFYNARTRQIISANAYMSGYNIDTALVHQSGLLRMMAMNQNRGPEFEALAALVNLILLGLSVVVNQEPPFIPPTSASLRSDPFTFQSYCVPSDLLRRGAVRAAESQHGILTSDTVSKLHSVLDFIISAEHASIPELHILYANAIWNMPTKTSAETDPTITVRKTAQTMNQCCHLAINIFWAIFGTALYPNGTSGPADPASTRTSILALRATFRKVDMVTWKKHAPETYLWVCFTAAAACDEAAGRVPFVAVATPVLSASDTTELRLSRECWRYYKWLSELLSLQIGEQNMHGEIISELF</sequence>